<dbReference type="GO" id="GO:0008682">
    <property type="term" value="F:3-demethoxyubiquinol 3-hydroxylase activity"/>
    <property type="evidence" value="ECO:0007669"/>
    <property type="project" value="TreeGrafter"/>
</dbReference>
<comment type="caution">
    <text evidence="9">The sequence shown here is derived from an EMBL/GenBank/DDBJ whole genome shotgun (WGS) entry which is preliminary data.</text>
</comment>
<accession>A0A432X997</accession>
<proteinExistence type="inferred from homology"/>
<dbReference type="InterPro" id="IPR051205">
    <property type="entry name" value="UbiH/COQ6_monooxygenase"/>
</dbReference>
<organism evidence="9 10">
    <name type="scientific">Aliidiomarina taiwanensis</name>
    <dbReference type="NCBI Taxonomy" id="946228"/>
    <lineage>
        <taxon>Bacteria</taxon>
        <taxon>Pseudomonadati</taxon>
        <taxon>Pseudomonadota</taxon>
        <taxon>Gammaproteobacteria</taxon>
        <taxon>Alteromonadales</taxon>
        <taxon>Idiomarinaceae</taxon>
        <taxon>Aliidiomarina</taxon>
    </lineage>
</organism>
<evidence type="ECO:0000259" key="8">
    <source>
        <dbReference type="Pfam" id="PF01494"/>
    </source>
</evidence>
<dbReference type="EMBL" id="PIPQ01000001">
    <property type="protein sequence ID" value="RUO43894.1"/>
    <property type="molecule type" value="Genomic_DNA"/>
</dbReference>
<evidence type="ECO:0000313" key="9">
    <source>
        <dbReference type="EMBL" id="RUO43894.1"/>
    </source>
</evidence>
<evidence type="ECO:0000256" key="2">
    <source>
        <dbReference type="ARBA" id="ARBA00004749"/>
    </source>
</evidence>
<comment type="pathway">
    <text evidence="2">Cofactor biosynthesis; ubiquinone biosynthesis.</text>
</comment>
<evidence type="ECO:0000256" key="6">
    <source>
        <dbReference type="ARBA" id="ARBA00023002"/>
    </source>
</evidence>
<keyword evidence="5" id="KW-0274">FAD</keyword>
<keyword evidence="6" id="KW-0560">Oxidoreductase</keyword>
<evidence type="ECO:0000256" key="4">
    <source>
        <dbReference type="ARBA" id="ARBA00022630"/>
    </source>
</evidence>
<dbReference type="AlphaFoldDB" id="A0A432X997"/>
<dbReference type="NCBIfam" id="TIGR01988">
    <property type="entry name" value="Ubi-OHases"/>
    <property type="match status" value="1"/>
</dbReference>
<evidence type="ECO:0000256" key="3">
    <source>
        <dbReference type="ARBA" id="ARBA00005349"/>
    </source>
</evidence>
<dbReference type="GO" id="GO:0071949">
    <property type="term" value="F:FAD binding"/>
    <property type="evidence" value="ECO:0007669"/>
    <property type="project" value="InterPro"/>
</dbReference>
<dbReference type="PRINTS" id="PR00420">
    <property type="entry name" value="RNGMNOXGNASE"/>
</dbReference>
<dbReference type="InterPro" id="IPR002938">
    <property type="entry name" value="FAD-bd"/>
</dbReference>
<comment type="similarity">
    <text evidence="3">Belongs to the UbiH/COQ6 family.</text>
</comment>
<gene>
    <name evidence="9" type="ORF">CWE15_01500</name>
</gene>
<dbReference type="Proteomes" id="UP000286976">
    <property type="component" value="Unassembled WGS sequence"/>
</dbReference>
<dbReference type="SUPFAM" id="SSF51905">
    <property type="entry name" value="FAD/NAD(P)-binding domain"/>
    <property type="match status" value="1"/>
</dbReference>
<dbReference type="Pfam" id="PF01494">
    <property type="entry name" value="FAD_binding_3"/>
    <property type="match status" value="1"/>
</dbReference>
<dbReference type="PANTHER" id="PTHR43876:SF10">
    <property type="entry name" value="3-DEMETHOXYUBIQUINOL 3-HYDROXYLASE"/>
    <property type="match status" value="1"/>
</dbReference>
<feature type="domain" description="FAD-binding" evidence="8">
    <location>
        <begin position="9"/>
        <end position="310"/>
    </location>
</feature>
<evidence type="ECO:0000256" key="7">
    <source>
        <dbReference type="ARBA" id="ARBA00023033"/>
    </source>
</evidence>
<dbReference type="InterPro" id="IPR010971">
    <property type="entry name" value="UbiH/COQ6"/>
</dbReference>
<keyword evidence="7" id="KW-0503">Monooxygenase</keyword>
<comment type="cofactor">
    <cofactor evidence="1">
        <name>FAD</name>
        <dbReference type="ChEBI" id="CHEBI:57692"/>
    </cofactor>
</comment>
<dbReference type="Gene3D" id="3.50.50.60">
    <property type="entry name" value="FAD/NAD(P)-binding domain"/>
    <property type="match status" value="2"/>
</dbReference>
<dbReference type="PANTHER" id="PTHR43876">
    <property type="entry name" value="UBIQUINONE BIOSYNTHESIS MONOOXYGENASE COQ6, MITOCHONDRIAL"/>
    <property type="match status" value="1"/>
</dbReference>
<dbReference type="GO" id="GO:0006744">
    <property type="term" value="P:ubiquinone biosynthetic process"/>
    <property type="evidence" value="ECO:0007669"/>
    <property type="project" value="UniProtKB-UniPathway"/>
</dbReference>
<protein>
    <recommendedName>
        <fullName evidence="8">FAD-binding domain-containing protein</fullName>
    </recommendedName>
</protein>
<dbReference type="UniPathway" id="UPA00232"/>
<evidence type="ECO:0000313" key="10">
    <source>
        <dbReference type="Proteomes" id="UP000286976"/>
    </source>
</evidence>
<evidence type="ECO:0000256" key="5">
    <source>
        <dbReference type="ARBA" id="ARBA00022827"/>
    </source>
</evidence>
<sequence>MRDMTDITTSALIVGGGMVGASLAIGLARQGKQVVVLDPKFIHQWDKNSEYDLRISAVTHDNIELLEQLGVWSRIQDCRLYPFHQLAVSDSPEHWLELGDANGSKPLGYMIENKVMQHALFLEMTAYDSIQCLETSLEHLCPGSQQATTVDGHIIRFDLVFGCDGAHSQVRSQSGIGVAGRDYGQRCLLSIVETEQQVPARTWELFKDREIHALLPLANKYACCILYGSSDQVAAWQASKESMAGELKERFTPYIGAFKVQNYASFPLIRQSALRYVQCPTVLLGDAAHSIHPMAGQGVNLGFRDVKALLEAVQSQALTPTTERAAALTRFQRMRRIDNETMAHAMDVIGWGFHAEKQPVPVLRRALLKGLQAFAPGRSIMTAYASGVWKL</sequence>
<name>A0A432X997_9GAMM</name>
<reference evidence="9 10" key="1">
    <citation type="journal article" date="2011" name="Front. Microbiol.">
        <title>Genomic signatures of strain selection and enhancement in Bacillus atrophaeus var. globigii, a historical biowarfare simulant.</title>
        <authorList>
            <person name="Gibbons H.S."/>
            <person name="Broomall S.M."/>
            <person name="McNew L.A."/>
            <person name="Daligault H."/>
            <person name="Chapman C."/>
            <person name="Bruce D."/>
            <person name="Karavis M."/>
            <person name="Krepps M."/>
            <person name="McGregor P.A."/>
            <person name="Hong C."/>
            <person name="Park K.H."/>
            <person name="Akmal A."/>
            <person name="Feldman A."/>
            <person name="Lin J.S."/>
            <person name="Chang W.E."/>
            <person name="Higgs B.W."/>
            <person name="Demirev P."/>
            <person name="Lindquist J."/>
            <person name="Liem A."/>
            <person name="Fochler E."/>
            <person name="Read T.D."/>
            <person name="Tapia R."/>
            <person name="Johnson S."/>
            <person name="Bishop-Lilly K.A."/>
            <person name="Detter C."/>
            <person name="Han C."/>
            <person name="Sozhamannan S."/>
            <person name="Rosenzweig C.N."/>
            <person name="Skowronski E.W."/>
        </authorList>
    </citation>
    <scope>NUCLEOTIDE SEQUENCE [LARGE SCALE GENOMIC DNA]</scope>
    <source>
        <strain evidence="9 10">AIT1</strain>
    </source>
</reference>
<dbReference type="InterPro" id="IPR036188">
    <property type="entry name" value="FAD/NAD-bd_sf"/>
</dbReference>
<evidence type="ECO:0000256" key="1">
    <source>
        <dbReference type="ARBA" id="ARBA00001974"/>
    </source>
</evidence>
<keyword evidence="10" id="KW-1185">Reference proteome</keyword>
<keyword evidence="4" id="KW-0285">Flavoprotein</keyword>